<evidence type="ECO:0000313" key="17">
    <source>
        <dbReference type="Proteomes" id="UP000050795"/>
    </source>
</evidence>
<keyword evidence="10" id="KW-0067">ATP-binding</keyword>
<reference evidence="17" key="1">
    <citation type="submission" date="2022-06" db="EMBL/GenBank/DDBJ databases">
        <authorList>
            <person name="Berger JAMES D."/>
            <person name="Berger JAMES D."/>
        </authorList>
    </citation>
    <scope>NUCLEOTIDE SEQUENCE [LARGE SCALE GENOMIC DNA]</scope>
</reference>
<dbReference type="WBParaSite" id="TREG1_132390.1">
    <property type="protein sequence ID" value="TREG1_132390.1"/>
    <property type="gene ID" value="TREG1_132390"/>
</dbReference>
<evidence type="ECO:0000256" key="1">
    <source>
        <dbReference type="ARBA" id="ARBA00001936"/>
    </source>
</evidence>
<evidence type="ECO:0000256" key="11">
    <source>
        <dbReference type="ARBA" id="ARBA00022842"/>
    </source>
</evidence>
<dbReference type="GO" id="GO:0005524">
    <property type="term" value="F:ATP binding"/>
    <property type="evidence" value="ECO:0007669"/>
    <property type="project" value="UniProtKB-KW"/>
</dbReference>
<feature type="compositionally biased region" description="Polar residues" evidence="15">
    <location>
        <begin position="985"/>
        <end position="1009"/>
    </location>
</feature>
<evidence type="ECO:0000256" key="5">
    <source>
        <dbReference type="ARBA" id="ARBA00022527"/>
    </source>
</evidence>
<dbReference type="Proteomes" id="UP000050795">
    <property type="component" value="Unassembled WGS sequence"/>
</dbReference>
<evidence type="ECO:0000256" key="6">
    <source>
        <dbReference type="ARBA" id="ARBA00022679"/>
    </source>
</evidence>
<evidence type="ECO:0000256" key="9">
    <source>
        <dbReference type="ARBA" id="ARBA00022777"/>
    </source>
</evidence>
<comment type="catalytic activity">
    <reaction evidence="14">
        <text>L-seryl-[protein] + ATP = O-phospho-L-seryl-[protein] + ADP + H(+)</text>
        <dbReference type="Rhea" id="RHEA:17989"/>
        <dbReference type="Rhea" id="RHEA-COMP:9863"/>
        <dbReference type="Rhea" id="RHEA-COMP:11604"/>
        <dbReference type="ChEBI" id="CHEBI:15378"/>
        <dbReference type="ChEBI" id="CHEBI:29999"/>
        <dbReference type="ChEBI" id="CHEBI:30616"/>
        <dbReference type="ChEBI" id="CHEBI:83421"/>
        <dbReference type="ChEBI" id="CHEBI:456216"/>
        <dbReference type="EC" id="2.7.11.1"/>
    </reaction>
</comment>
<dbReference type="Gene3D" id="1.10.510.10">
    <property type="entry name" value="Transferase(Phosphotransferase) domain 1"/>
    <property type="match status" value="2"/>
</dbReference>
<keyword evidence="17" id="KW-1185">Reference proteome</keyword>
<feature type="region of interest" description="Disordered" evidence="15">
    <location>
        <begin position="982"/>
        <end position="1009"/>
    </location>
</feature>
<evidence type="ECO:0000256" key="14">
    <source>
        <dbReference type="ARBA" id="ARBA00048679"/>
    </source>
</evidence>
<keyword evidence="9" id="KW-0418">Kinase</keyword>
<keyword evidence="8" id="KW-0547">Nucleotide-binding</keyword>
<dbReference type="AlphaFoldDB" id="A0AA85J5Z3"/>
<feature type="region of interest" description="Disordered" evidence="15">
    <location>
        <begin position="355"/>
        <end position="385"/>
    </location>
</feature>
<name>A0AA85J5Z3_TRIRE</name>
<dbReference type="SMART" id="SM00220">
    <property type="entry name" value="S_TKc"/>
    <property type="match status" value="1"/>
</dbReference>
<evidence type="ECO:0000256" key="4">
    <source>
        <dbReference type="ARBA" id="ARBA00012513"/>
    </source>
</evidence>
<evidence type="ECO:0000259" key="16">
    <source>
        <dbReference type="PROSITE" id="PS50011"/>
    </source>
</evidence>
<dbReference type="Gene3D" id="3.30.200.20">
    <property type="entry name" value="Phosphorylase Kinase, domain 1"/>
    <property type="match status" value="1"/>
</dbReference>
<proteinExistence type="inferred from homology"/>
<protein>
    <recommendedName>
        <fullName evidence="4">non-specific serine/threonine protein kinase</fullName>
        <ecNumber evidence="4">2.7.11.1</ecNumber>
    </recommendedName>
</protein>
<organism evidence="17 18">
    <name type="scientific">Trichobilharzia regenti</name>
    <name type="common">Nasal bird schistosome</name>
    <dbReference type="NCBI Taxonomy" id="157069"/>
    <lineage>
        <taxon>Eukaryota</taxon>
        <taxon>Metazoa</taxon>
        <taxon>Spiralia</taxon>
        <taxon>Lophotrochozoa</taxon>
        <taxon>Platyhelminthes</taxon>
        <taxon>Trematoda</taxon>
        <taxon>Digenea</taxon>
        <taxon>Strigeidida</taxon>
        <taxon>Schistosomatoidea</taxon>
        <taxon>Schistosomatidae</taxon>
        <taxon>Trichobilharzia</taxon>
    </lineage>
</organism>
<keyword evidence="12" id="KW-0464">Manganese</keyword>
<keyword evidence="6" id="KW-0808">Transferase</keyword>
<evidence type="ECO:0000256" key="7">
    <source>
        <dbReference type="ARBA" id="ARBA00022723"/>
    </source>
</evidence>
<comment type="cofactor">
    <cofactor evidence="2">
        <name>Mg(2+)</name>
        <dbReference type="ChEBI" id="CHEBI:18420"/>
    </cofactor>
</comment>
<dbReference type="InterPro" id="IPR008271">
    <property type="entry name" value="Ser/Thr_kinase_AS"/>
</dbReference>
<dbReference type="InterPro" id="IPR011009">
    <property type="entry name" value="Kinase-like_dom_sf"/>
</dbReference>
<evidence type="ECO:0000256" key="10">
    <source>
        <dbReference type="ARBA" id="ARBA00022840"/>
    </source>
</evidence>
<evidence type="ECO:0000256" key="8">
    <source>
        <dbReference type="ARBA" id="ARBA00022741"/>
    </source>
</evidence>
<keyword evidence="7" id="KW-0479">Metal-binding</keyword>
<keyword evidence="5" id="KW-0723">Serine/threonine-protein kinase</keyword>
<keyword evidence="11" id="KW-0460">Magnesium</keyword>
<comment type="catalytic activity">
    <reaction evidence="13">
        <text>L-threonyl-[protein] + ATP = O-phospho-L-threonyl-[protein] + ADP + H(+)</text>
        <dbReference type="Rhea" id="RHEA:46608"/>
        <dbReference type="Rhea" id="RHEA-COMP:11060"/>
        <dbReference type="Rhea" id="RHEA-COMP:11605"/>
        <dbReference type="ChEBI" id="CHEBI:15378"/>
        <dbReference type="ChEBI" id="CHEBI:30013"/>
        <dbReference type="ChEBI" id="CHEBI:30616"/>
        <dbReference type="ChEBI" id="CHEBI:61977"/>
        <dbReference type="ChEBI" id="CHEBI:456216"/>
        <dbReference type="EC" id="2.7.11.1"/>
    </reaction>
</comment>
<dbReference type="GO" id="GO:0035556">
    <property type="term" value="P:intracellular signal transduction"/>
    <property type="evidence" value="ECO:0007669"/>
    <property type="project" value="TreeGrafter"/>
</dbReference>
<dbReference type="EC" id="2.7.11.1" evidence="4"/>
<dbReference type="GO" id="GO:0005737">
    <property type="term" value="C:cytoplasm"/>
    <property type="evidence" value="ECO:0007669"/>
    <property type="project" value="TreeGrafter"/>
</dbReference>
<evidence type="ECO:0000256" key="3">
    <source>
        <dbReference type="ARBA" id="ARBA00009985"/>
    </source>
</evidence>
<dbReference type="GO" id="GO:0046872">
    <property type="term" value="F:metal ion binding"/>
    <property type="evidence" value="ECO:0007669"/>
    <property type="project" value="UniProtKB-KW"/>
</dbReference>
<evidence type="ECO:0000256" key="2">
    <source>
        <dbReference type="ARBA" id="ARBA00001946"/>
    </source>
</evidence>
<comment type="cofactor">
    <cofactor evidence="1">
        <name>Mn(2+)</name>
        <dbReference type="ChEBI" id="CHEBI:29035"/>
    </cofactor>
</comment>
<feature type="domain" description="Protein kinase" evidence="16">
    <location>
        <begin position="187"/>
        <end position="595"/>
    </location>
</feature>
<dbReference type="Pfam" id="PF00069">
    <property type="entry name" value="Pkinase"/>
    <property type="match status" value="3"/>
</dbReference>
<dbReference type="PROSITE" id="PS00108">
    <property type="entry name" value="PROTEIN_KINASE_ST"/>
    <property type="match status" value="1"/>
</dbReference>
<reference evidence="18" key="2">
    <citation type="submission" date="2023-11" db="UniProtKB">
        <authorList>
            <consortium name="WormBaseParasite"/>
        </authorList>
    </citation>
    <scope>IDENTIFICATION</scope>
</reference>
<dbReference type="PANTHER" id="PTHR24346">
    <property type="entry name" value="MAP/MICROTUBULE AFFINITY-REGULATING KINASE"/>
    <property type="match status" value="1"/>
</dbReference>
<feature type="compositionally biased region" description="Basic and acidic residues" evidence="15">
    <location>
        <begin position="301"/>
        <end position="319"/>
    </location>
</feature>
<dbReference type="PROSITE" id="PS50011">
    <property type="entry name" value="PROTEIN_KINASE_DOM"/>
    <property type="match status" value="1"/>
</dbReference>
<evidence type="ECO:0000256" key="15">
    <source>
        <dbReference type="SAM" id="MobiDB-lite"/>
    </source>
</evidence>
<dbReference type="GO" id="GO:0004674">
    <property type="term" value="F:protein serine/threonine kinase activity"/>
    <property type="evidence" value="ECO:0007669"/>
    <property type="project" value="UniProtKB-KW"/>
</dbReference>
<dbReference type="SUPFAM" id="SSF56112">
    <property type="entry name" value="Protein kinase-like (PK-like)"/>
    <property type="match status" value="1"/>
</dbReference>
<accession>A0AA85J5Z3</accession>
<evidence type="ECO:0000313" key="18">
    <source>
        <dbReference type="WBParaSite" id="TREG1_132390.1"/>
    </source>
</evidence>
<feature type="compositionally biased region" description="Low complexity" evidence="15">
    <location>
        <begin position="374"/>
        <end position="383"/>
    </location>
</feature>
<dbReference type="InterPro" id="IPR000719">
    <property type="entry name" value="Prot_kinase_dom"/>
</dbReference>
<evidence type="ECO:0000256" key="12">
    <source>
        <dbReference type="ARBA" id="ARBA00023211"/>
    </source>
</evidence>
<feature type="region of interest" description="Disordered" evidence="15">
    <location>
        <begin position="293"/>
        <end position="319"/>
    </location>
</feature>
<dbReference type="PANTHER" id="PTHR24346:SF94">
    <property type="entry name" value="NON-SPECIFIC SERINE_THREONINE PROTEIN KINASE"/>
    <property type="match status" value="1"/>
</dbReference>
<sequence length="1071" mass="119133">MLRIDDRMTHELKNTFCDISASGTTVGEKNVGTRSRQNLAGGTGVFANFFEEMAEPLSLQSSDPNDDSLANTLENDCRLQEQMCEAEETNPCFHDELSPMQAFYGDNSDDDLKILERYRMLISQNADFKSCYGDESQLGRSTNDNAIKCGSSPRGVVTEYNPTDLSSQLCISYIHRSKPPKILANRFLLGSTIGRGSYGKVKDAIDLFTLRRHAVKIISKLGVRKIPGGWNQALHEVSLMRRLSACRHVVSLVTVLRLQNPDRLCLVMEHCLGSVHDLQAAGVPSNTIVSSENEFESNEISGKHETLKDDGLHDEDTTKKSSVLKLNKIRRFHTRLPMISTQIHQELDSKISKLKNRKVSSVEHSTRRTVKNSQQTQQQQQQQFRRLPESQAHAYFLQLIDGLHFLHRNGVIHRDIKPANLLLTPAPGCGLSEFGSPNGTMDLPDHNWLCGTGGQSSFCGRSLADLLAASRGWLVKLADFGVSASVSAFTSNDMISGGQTTPAVQPPEVAKGVQSIFDGAKLDVYSAGVTLYFMLTGHVPFSCQNVLQIFEAIVKGDYTIPGHVSTNASDLIRKMMLKDPKKRLSLLQIRQHIWCIQDPLPPMSVEKIKEKLRSELIQSNNTPTQRRGIICWLNPLVYLRRSNSEYPSPHIDDTGARIFTADEIIDKSEEKCIDSQLTSTEKGVICNNDTAVAPFSVIDRLKVYHDLDDDDDEHSKPENMSSFFYSPEACLQYSGIESHLANLGIVPCCPHESESKLKFQSTYPVPMNASDNDSAFNKDNHLPDNNLSLPLYEASQPPNFTTNAKNHILPEPPACPADLPVSVPSTLYRLPPTFALNSCVNFRTGSLPDASELIPSNSDGYEEEAVVESGNIVVDNDYSSNQKTWHCGSRLKRDGYTTKNSQTLPKMVNDIDQVSSDFDTDEKTFLPEESCSSTAHRKKDKKHTDKQLVKSCKSNPHNMHKLTRWFSNSFTSFRHRIQSLRQKELSSNGSHTGASYSASTPQPPLSSSSVPYCHRTVNSAVELTTSMITDKPCVVVHNDSIESSGHPPTSQSSPKISISRIFTKKKFSFKK</sequence>
<comment type="similarity">
    <text evidence="3">Belongs to the protein kinase superfamily. CAMK Ser/Thr protein kinase family. LKB1 subfamily.</text>
</comment>
<evidence type="ECO:0000256" key="13">
    <source>
        <dbReference type="ARBA" id="ARBA00047899"/>
    </source>
</evidence>